<dbReference type="CDD" id="cd06223">
    <property type="entry name" value="PRTases_typeI"/>
    <property type="match status" value="1"/>
</dbReference>
<dbReference type="GO" id="GO:0000287">
    <property type="term" value="F:magnesium ion binding"/>
    <property type="evidence" value="ECO:0007669"/>
    <property type="project" value="InterPro"/>
</dbReference>
<dbReference type="Pfam" id="PF13793">
    <property type="entry name" value="Pribosyltran_N"/>
    <property type="match status" value="1"/>
</dbReference>
<sequence>PALAQAVVEYLDIPLGKCDVFEFSNENIFVRILENVRQRDTFVIQPLSSPVNKNLVELLIMLDALKRASAGRITAVVPYYSYGRTDKKDQPRVPITARLVADLLTVAGANRLLTVDLHAGQIQGFFNIPVDELTTLYLLSDYFRKKDFDNLVVVATDIGSSKRARDLAAKLDAPLAIMEKRRVGNADQTEVLNVIGEVEGRVALTVDDEIDTGGSLAGVVSALEKQGVKATYACCAHPVFSGSAIQKIASCPVKEIVVTDTIPVTGNKKLD</sequence>
<keyword evidence="6" id="KW-0545">Nucleotide biosynthesis</keyword>
<evidence type="ECO:0000256" key="2">
    <source>
        <dbReference type="ARBA" id="ARBA00004996"/>
    </source>
</evidence>
<dbReference type="PANTHER" id="PTHR10210:SF41">
    <property type="entry name" value="RIBOSE-PHOSPHATE PYROPHOSPHOKINASE 1, CHLOROPLASTIC"/>
    <property type="match status" value="1"/>
</dbReference>
<dbReference type="AlphaFoldDB" id="X1UPD4"/>
<dbReference type="SMART" id="SM01400">
    <property type="entry name" value="Pribosyltran_N"/>
    <property type="match status" value="1"/>
</dbReference>
<dbReference type="GO" id="GO:0016301">
    <property type="term" value="F:kinase activity"/>
    <property type="evidence" value="ECO:0007669"/>
    <property type="project" value="UniProtKB-KW"/>
</dbReference>
<name>X1UPD4_9ZZZZ</name>
<dbReference type="GO" id="GO:0006164">
    <property type="term" value="P:purine nucleotide biosynthetic process"/>
    <property type="evidence" value="ECO:0007669"/>
    <property type="project" value="TreeGrafter"/>
</dbReference>
<evidence type="ECO:0000256" key="1">
    <source>
        <dbReference type="ARBA" id="ARBA00001946"/>
    </source>
</evidence>
<dbReference type="EC" id="2.7.6.1" evidence="3"/>
<dbReference type="InterPro" id="IPR000836">
    <property type="entry name" value="PRTase_dom"/>
</dbReference>
<dbReference type="InterPro" id="IPR000842">
    <property type="entry name" value="PRib_PP_synth_CS"/>
</dbReference>
<evidence type="ECO:0000256" key="4">
    <source>
        <dbReference type="ARBA" id="ARBA00022679"/>
    </source>
</evidence>
<dbReference type="GO" id="GO:0005737">
    <property type="term" value="C:cytoplasm"/>
    <property type="evidence" value="ECO:0007669"/>
    <property type="project" value="TreeGrafter"/>
</dbReference>
<dbReference type="NCBIfam" id="TIGR01251">
    <property type="entry name" value="ribP_PPkin"/>
    <property type="match status" value="1"/>
</dbReference>
<evidence type="ECO:0000256" key="3">
    <source>
        <dbReference type="ARBA" id="ARBA00013247"/>
    </source>
</evidence>
<dbReference type="FunFam" id="3.40.50.2020:FF:000001">
    <property type="entry name" value="Ribose-phosphate pyrophosphokinase"/>
    <property type="match status" value="1"/>
</dbReference>
<dbReference type="GO" id="GO:0006015">
    <property type="term" value="P:5-phosphoribose 1-diphosphate biosynthetic process"/>
    <property type="evidence" value="ECO:0007669"/>
    <property type="project" value="TreeGrafter"/>
</dbReference>
<dbReference type="GO" id="GO:0005524">
    <property type="term" value="F:ATP binding"/>
    <property type="evidence" value="ECO:0007669"/>
    <property type="project" value="UniProtKB-KW"/>
</dbReference>
<comment type="catalytic activity">
    <reaction evidence="11">
        <text>D-ribose 5-phosphate + ATP = 5-phospho-alpha-D-ribose 1-diphosphate + AMP + H(+)</text>
        <dbReference type="Rhea" id="RHEA:15609"/>
        <dbReference type="ChEBI" id="CHEBI:15378"/>
        <dbReference type="ChEBI" id="CHEBI:30616"/>
        <dbReference type="ChEBI" id="CHEBI:58017"/>
        <dbReference type="ChEBI" id="CHEBI:78346"/>
        <dbReference type="ChEBI" id="CHEBI:456215"/>
        <dbReference type="EC" id="2.7.6.1"/>
    </reaction>
</comment>
<dbReference type="GO" id="GO:0009156">
    <property type="term" value="P:ribonucleoside monophosphate biosynthetic process"/>
    <property type="evidence" value="ECO:0007669"/>
    <property type="project" value="InterPro"/>
</dbReference>
<dbReference type="Pfam" id="PF14572">
    <property type="entry name" value="Pribosyl_synth"/>
    <property type="match status" value="1"/>
</dbReference>
<dbReference type="GO" id="GO:0002189">
    <property type="term" value="C:ribose phosphate diphosphokinase complex"/>
    <property type="evidence" value="ECO:0007669"/>
    <property type="project" value="TreeGrafter"/>
</dbReference>
<gene>
    <name evidence="13" type="ORF">S12H4_34859</name>
</gene>
<comment type="cofactor">
    <cofactor evidence="1">
        <name>Mg(2+)</name>
        <dbReference type="ChEBI" id="CHEBI:18420"/>
    </cofactor>
</comment>
<dbReference type="PROSITE" id="PS00114">
    <property type="entry name" value="PRPP_SYNTHASE"/>
    <property type="match status" value="1"/>
</dbReference>
<dbReference type="SUPFAM" id="SSF53271">
    <property type="entry name" value="PRTase-like"/>
    <property type="match status" value="1"/>
</dbReference>
<keyword evidence="9" id="KW-0067">ATP-binding</keyword>
<evidence type="ECO:0000256" key="5">
    <source>
        <dbReference type="ARBA" id="ARBA00022723"/>
    </source>
</evidence>
<organism evidence="13">
    <name type="scientific">marine sediment metagenome</name>
    <dbReference type="NCBI Taxonomy" id="412755"/>
    <lineage>
        <taxon>unclassified sequences</taxon>
        <taxon>metagenomes</taxon>
        <taxon>ecological metagenomes</taxon>
    </lineage>
</organism>
<evidence type="ECO:0000259" key="12">
    <source>
        <dbReference type="Pfam" id="PF13793"/>
    </source>
</evidence>
<dbReference type="Gene3D" id="3.40.50.2020">
    <property type="match status" value="2"/>
</dbReference>
<comment type="caution">
    <text evidence="13">The sequence shown here is derived from an EMBL/GenBank/DDBJ whole genome shotgun (WGS) entry which is preliminary data.</text>
</comment>
<proteinExistence type="predicted"/>
<dbReference type="NCBIfam" id="NF002320">
    <property type="entry name" value="PRK01259.1"/>
    <property type="match status" value="1"/>
</dbReference>
<evidence type="ECO:0000256" key="7">
    <source>
        <dbReference type="ARBA" id="ARBA00022741"/>
    </source>
</evidence>
<evidence type="ECO:0000256" key="10">
    <source>
        <dbReference type="ARBA" id="ARBA00022842"/>
    </source>
</evidence>
<keyword evidence="8" id="KW-0418">Kinase</keyword>
<protein>
    <recommendedName>
        <fullName evidence="3">ribose-phosphate diphosphokinase</fullName>
        <ecNumber evidence="3">2.7.6.1</ecNumber>
    </recommendedName>
</protein>
<dbReference type="InterPro" id="IPR005946">
    <property type="entry name" value="Rib-P_diPkinase"/>
</dbReference>
<evidence type="ECO:0000313" key="13">
    <source>
        <dbReference type="EMBL" id="GAI94214.1"/>
    </source>
</evidence>
<evidence type="ECO:0000256" key="11">
    <source>
        <dbReference type="ARBA" id="ARBA00049535"/>
    </source>
</evidence>
<feature type="domain" description="Ribose-phosphate pyrophosphokinase N-terminal" evidence="12">
    <location>
        <begin position="1"/>
        <end position="108"/>
    </location>
</feature>
<evidence type="ECO:0000256" key="6">
    <source>
        <dbReference type="ARBA" id="ARBA00022727"/>
    </source>
</evidence>
<keyword evidence="7" id="KW-0547">Nucleotide-binding</keyword>
<dbReference type="InterPro" id="IPR029099">
    <property type="entry name" value="Pribosyltran_N"/>
</dbReference>
<reference evidence="13" key="1">
    <citation type="journal article" date="2014" name="Front. Microbiol.">
        <title>High frequency of phylogenetically diverse reductive dehalogenase-homologous genes in deep subseafloor sedimentary metagenomes.</title>
        <authorList>
            <person name="Kawai M."/>
            <person name="Futagami T."/>
            <person name="Toyoda A."/>
            <person name="Takaki Y."/>
            <person name="Nishi S."/>
            <person name="Hori S."/>
            <person name="Arai W."/>
            <person name="Tsubouchi T."/>
            <person name="Morono Y."/>
            <person name="Uchiyama I."/>
            <person name="Ito T."/>
            <person name="Fujiyama A."/>
            <person name="Inagaki F."/>
            <person name="Takami H."/>
        </authorList>
    </citation>
    <scope>NUCLEOTIDE SEQUENCE</scope>
    <source>
        <strain evidence="13">Expedition CK06-06</strain>
    </source>
</reference>
<keyword evidence="4" id="KW-0808">Transferase</keyword>
<feature type="non-terminal residue" evidence="13">
    <location>
        <position position="1"/>
    </location>
</feature>
<keyword evidence="5" id="KW-0479">Metal-binding</keyword>
<feature type="non-terminal residue" evidence="13">
    <location>
        <position position="271"/>
    </location>
</feature>
<keyword evidence="10" id="KW-0460">Magnesium</keyword>
<dbReference type="GO" id="GO:0004749">
    <property type="term" value="F:ribose phosphate diphosphokinase activity"/>
    <property type="evidence" value="ECO:0007669"/>
    <property type="project" value="UniProtKB-EC"/>
</dbReference>
<dbReference type="PANTHER" id="PTHR10210">
    <property type="entry name" value="RIBOSE-PHOSPHATE DIPHOSPHOKINASE FAMILY MEMBER"/>
    <property type="match status" value="1"/>
</dbReference>
<accession>X1UPD4</accession>
<dbReference type="InterPro" id="IPR029057">
    <property type="entry name" value="PRTase-like"/>
</dbReference>
<dbReference type="EMBL" id="BARW01020661">
    <property type="protein sequence ID" value="GAI94214.1"/>
    <property type="molecule type" value="Genomic_DNA"/>
</dbReference>
<comment type="pathway">
    <text evidence="2">Metabolic intermediate biosynthesis; 5-phospho-alpha-D-ribose 1-diphosphate biosynthesis; 5-phospho-alpha-D-ribose 1-diphosphate from D-ribose 5-phosphate (route I): step 1/1.</text>
</comment>
<evidence type="ECO:0000256" key="8">
    <source>
        <dbReference type="ARBA" id="ARBA00022777"/>
    </source>
</evidence>
<evidence type="ECO:0000256" key="9">
    <source>
        <dbReference type="ARBA" id="ARBA00022840"/>
    </source>
</evidence>